<proteinExistence type="predicted"/>
<gene>
    <name evidence="1" type="ORF">METZ01_LOCUS458798</name>
</gene>
<feature type="non-terminal residue" evidence="1">
    <location>
        <position position="75"/>
    </location>
</feature>
<evidence type="ECO:0000313" key="1">
    <source>
        <dbReference type="EMBL" id="SVE05944.1"/>
    </source>
</evidence>
<sequence length="75" mass="8245">MEPIMTERDKILKSIYNAVDEVNEQLPEGQSLEKSPSTVLLGESGKLESIDLVNILVATEENIEEAFGIPISITD</sequence>
<dbReference type="AlphaFoldDB" id="A0A383AE31"/>
<dbReference type="EMBL" id="UINC01191343">
    <property type="protein sequence ID" value="SVE05944.1"/>
    <property type="molecule type" value="Genomic_DNA"/>
</dbReference>
<evidence type="ECO:0008006" key="2">
    <source>
        <dbReference type="Google" id="ProtNLM"/>
    </source>
</evidence>
<protein>
    <recommendedName>
        <fullName evidence="2">Carrier domain-containing protein</fullName>
    </recommendedName>
</protein>
<organism evidence="1">
    <name type="scientific">marine metagenome</name>
    <dbReference type="NCBI Taxonomy" id="408172"/>
    <lineage>
        <taxon>unclassified sequences</taxon>
        <taxon>metagenomes</taxon>
        <taxon>ecological metagenomes</taxon>
    </lineage>
</organism>
<accession>A0A383AE31</accession>
<name>A0A383AE31_9ZZZZ</name>
<reference evidence="1" key="1">
    <citation type="submission" date="2018-05" db="EMBL/GenBank/DDBJ databases">
        <authorList>
            <person name="Lanie J.A."/>
            <person name="Ng W.-L."/>
            <person name="Kazmierczak K.M."/>
            <person name="Andrzejewski T.M."/>
            <person name="Davidsen T.M."/>
            <person name="Wayne K.J."/>
            <person name="Tettelin H."/>
            <person name="Glass J.I."/>
            <person name="Rusch D."/>
            <person name="Podicherti R."/>
            <person name="Tsui H.-C.T."/>
            <person name="Winkler M.E."/>
        </authorList>
    </citation>
    <scope>NUCLEOTIDE SEQUENCE</scope>
</reference>